<proteinExistence type="predicted"/>
<reference evidence="1 2" key="1">
    <citation type="submission" date="2017-01" db="EMBL/GenBank/DDBJ databases">
        <title>The cable genome- insights into the physiology and evolution of filamentous bacteria capable of sulfide oxidation via long distance electron transfer.</title>
        <authorList>
            <person name="Schreiber L."/>
            <person name="Bjerg J.T."/>
            <person name="Boggild A."/>
            <person name="Van De Vossenberg J."/>
            <person name="Meysman F."/>
            <person name="Nielsen L.P."/>
            <person name="Schramm A."/>
            <person name="Kjeldsen K.U."/>
        </authorList>
    </citation>
    <scope>NUCLEOTIDE SEQUENCE [LARGE SCALE GENOMIC DNA]</scope>
    <source>
        <strain evidence="1">A2</strain>
    </source>
</reference>
<protein>
    <submittedName>
        <fullName evidence="1">Uncharacterized protein</fullName>
    </submittedName>
</protein>
<evidence type="ECO:0000313" key="1">
    <source>
        <dbReference type="EMBL" id="RWX48455.1"/>
    </source>
</evidence>
<dbReference type="Proteomes" id="UP000286862">
    <property type="component" value="Unassembled WGS sequence"/>
</dbReference>
<sequence>MNAKEATAKAIANVEELYEKVVDCRLEELSKDERLWKITISFLVEEIPESGNRLDKFRKSLVDQQEYTMVRLYKSFSISDETGELIEMSSVKA</sequence>
<gene>
    <name evidence="1" type="ORF">VT99_10934</name>
</gene>
<organism evidence="1 2">
    <name type="scientific">Candidatus Electrothrix marina</name>
    <dbReference type="NCBI Taxonomy" id="1859130"/>
    <lineage>
        <taxon>Bacteria</taxon>
        <taxon>Pseudomonadati</taxon>
        <taxon>Thermodesulfobacteriota</taxon>
        <taxon>Desulfobulbia</taxon>
        <taxon>Desulfobulbales</taxon>
        <taxon>Desulfobulbaceae</taxon>
        <taxon>Candidatus Electrothrix</taxon>
    </lineage>
</organism>
<evidence type="ECO:0000313" key="2">
    <source>
        <dbReference type="Proteomes" id="UP000286862"/>
    </source>
</evidence>
<name>A0A3S3QUZ0_9BACT</name>
<dbReference type="EMBL" id="MTKQ01000093">
    <property type="protein sequence ID" value="RWX48455.1"/>
    <property type="molecule type" value="Genomic_DNA"/>
</dbReference>
<comment type="caution">
    <text evidence="1">The sequence shown here is derived from an EMBL/GenBank/DDBJ whole genome shotgun (WGS) entry which is preliminary data.</text>
</comment>
<accession>A0A3S3QUZ0</accession>
<dbReference type="AlphaFoldDB" id="A0A3S3QUZ0"/>